<sequence>MAATKLKNPHLDQMTTDYLYHLNIAIGDTKNSKSLQKQFGDVKFICMGGTGQRMLMLAKYLRDNLQFQDGGSGNGDFINLTESGHRYAVYKIGPVLCCSHGVGISSMSILLHELLKLVKYAKCKDPIFVRVGSSGGIGVNAGTVIITKDAYNGHLRNQYELAILGRTVSRPAKFDETICKEILSCANKDDNFETIIGNTLSAECFYEGQARLDGASCEYRNEDKLKFLEECRVKDIKNFEMEAVMFSALMHHLDVKAAEVCITFLDRLEGDQIKVTKQQKEEFEKRAFIIVGRYIQYKLKQ</sequence>
<dbReference type="Proteomes" id="UP000092460">
    <property type="component" value="Unassembled WGS sequence"/>
</dbReference>
<name>A0A1B0BQL6_9MUSC</name>
<dbReference type="EMBL" id="JXJN01018681">
    <property type="status" value="NOT_ANNOTATED_CDS"/>
    <property type="molecule type" value="Genomic_DNA"/>
</dbReference>
<dbReference type="Gene3D" id="3.40.50.1580">
    <property type="entry name" value="Nucleoside phosphorylase domain"/>
    <property type="match status" value="1"/>
</dbReference>
<dbReference type="VEuPathDB" id="VectorBase:GPPI037523"/>
<dbReference type="EnsemblMetazoa" id="GPPI037523-RA">
    <property type="protein sequence ID" value="GPPI037523-PA"/>
    <property type="gene ID" value="GPPI037523"/>
</dbReference>
<proteinExistence type="inferred from homology"/>
<protein>
    <recommendedName>
        <fullName evidence="2">Nucleoside phosphorylase domain-containing protein</fullName>
    </recommendedName>
</protein>
<dbReference type="GO" id="GO:0005829">
    <property type="term" value="C:cytosol"/>
    <property type="evidence" value="ECO:0007669"/>
    <property type="project" value="TreeGrafter"/>
</dbReference>
<comment type="similarity">
    <text evidence="1">Belongs to the PNP/UDP phosphorylase family.</text>
</comment>
<feature type="domain" description="Nucleoside phosphorylase" evidence="2">
    <location>
        <begin position="43"/>
        <end position="294"/>
    </location>
</feature>
<dbReference type="PANTHER" id="PTHR43691">
    <property type="entry name" value="URIDINE PHOSPHORYLASE"/>
    <property type="match status" value="1"/>
</dbReference>
<organism evidence="3 4">
    <name type="scientific">Glossina palpalis gambiensis</name>
    <dbReference type="NCBI Taxonomy" id="67801"/>
    <lineage>
        <taxon>Eukaryota</taxon>
        <taxon>Metazoa</taxon>
        <taxon>Ecdysozoa</taxon>
        <taxon>Arthropoda</taxon>
        <taxon>Hexapoda</taxon>
        <taxon>Insecta</taxon>
        <taxon>Pterygota</taxon>
        <taxon>Neoptera</taxon>
        <taxon>Endopterygota</taxon>
        <taxon>Diptera</taxon>
        <taxon>Brachycera</taxon>
        <taxon>Muscomorpha</taxon>
        <taxon>Hippoboscoidea</taxon>
        <taxon>Glossinidae</taxon>
        <taxon>Glossina</taxon>
    </lineage>
</organism>
<evidence type="ECO:0000313" key="4">
    <source>
        <dbReference type="Proteomes" id="UP000092460"/>
    </source>
</evidence>
<dbReference type="InterPro" id="IPR035994">
    <property type="entry name" value="Nucleoside_phosphorylase_sf"/>
</dbReference>
<dbReference type="InterPro" id="IPR010059">
    <property type="entry name" value="Uridine_phosphorylase_euk"/>
</dbReference>
<dbReference type="PANTHER" id="PTHR43691:SF11">
    <property type="entry name" value="FI09636P-RELATED"/>
    <property type="match status" value="1"/>
</dbReference>
<evidence type="ECO:0000259" key="2">
    <source>
        <dbReference type="Pfam" id="PF01048"/>
    </source>
</evidence>
<dbReference type="GO" id="GO:0006218">
    <property type="term" value="P:uridine catabolic process"/>
    <property type="evidence" value="ECO:0007669"/>
    <property type="project" value="TreeGrafter"/>
</dbReference>
<reference evidence="4" key="1">
    <citation type="submission" date="2015-01" db="EMBL/GenBank/DDBJ databases">
        <authorList>
            <person name="Aksoy S."/>
            <person name="Warren W."/>
            <person name="Wilson R.K."/>
        </authorList>
    </citation>
    <scope>NUCLEOTIDE SEQUENCE [LARGE SCALE GENOMIC DNA]</scope>
    <source>
        <strain evidence="4">IAEA</strain>
    </source>
</reference>
<evidence type="ECO:0000256" key="1">
    <source>
        <dbReference type="ARBA" id="ARBA00010456"/>
    </source>
</evidence>
<reference evidence="3" key="2">
    <citation type="submission" date="2020-05" db="UniProtKB">
        <authorList>
            <consortium name="EnsemblMetazoa"/>
        </authorList>
    </citation>
    <scope>IDENTIFICATION</scope>
    <source>
        <strain evidence="3">IAEA</strain>
    </source>
</reference>
<dbReference type="Pfam" id="PF01048">
    <property type="entry name" value="PNP_UDP_1"/>
    <property type="match status" value="1"/>
</dbReference>
<keyword evidence="4" id="KW-1185">Reference proteome</keyword>
<dbReference type="CDD" id="cd17763">
    <property type="entry name" value="UP_hUPP-like"/>
    <property type="match status" value="1"/>
</dbReference>
<dbReference type="GO" id="GO:0009166">
    <property type="term" value="P:nucleotide catabolic process"/>
    <property type="evidence" value="ECO:0007669"/>
    <property type="project" value="InterPro"/>
</dbReference>
<dbReference type="AlphaFoldDB" id="A0A1B0BQL6"/>
<dbReference type="GO" id="GO:0004850">
    <property type="term" value="F:uridine phosphorylase activity"/>
    <property type="evidence" value="ECO:0007669"/>
    <property type="project" value="InterPro"/>
</dbReference>
<evidence type="ECO:0000313" key="3">
    <source>
        <dbReference type="EnsemblMetazoa" id="GPPI037523-PA"/>
    </source>
</evidence>
<dbReference type="NCBIfam" id="TIGR01719">
    <property type="entry name" value="euk_UDPppase"/>
    <property type="match status" value="1"/>
</dbReference>
<accession>A0A1B0BQL6</accession>
<dbReference type="STRING" id="67801.A0A1B0BQL6"/>
<dbReference type="SUPFAM" id="SSF53167">
    <property type="entry name" value="Purine and uridine phosphorylases"/>
    <property type="match status" value="1"/>
</dbReference>
<dbReference type="InterPro" id="IPR000845">
    <property type="entry name" value="Nucleoside_phosphorylase_d"/>
</dbReference>